<organism evidence="1 2">
    <name type="scientific">Micromonospora rhizosphaerae</name>
    <dbReference type="NCBI Taxonomy" id="568872"/>
    <lineage>
        <taxon>Bacteria</taxon>
        <taxon>Bacillati</taxon>
        <taxon>Actinomycetota</taxon>
        <taxon>Actinomycetes</taxon>
        <taxon>Micromonosporales</taxon>
        <taxon>Micromonosporaceae</taxon>
        <taxon>Micromonospora</taxon>
    </lineage>
</organism>
<proteinExistence type="predicted"/>
<dbReference type="OrthoDB" id="9155636at2"/>
<dbReference type="AlphaFoldDB" id="A0A1C6SVB1"/>
<protein>
    <submittedName>
        <fullName evidence="1">Uncharacterized protein</fullName>
    </submittedName>
</protein>
<evidence type="ECO:0000313" key="1">
    <source>
        <dbReference type="EMBL" id="SCL33471.1"/>
    </source>
</evidence>
<keyword evidence="2" id="KW-1185">Reference proteome</keyword>
<dbReference type="EMBL" id="FMHV01000002">
    <property type="protein sequence ID" value="SCL33471.1"/>
    <property type="molecule type" value="Genomic_DNA"/>
</dbReference>
<reference evidence="2" key="1">
    <citation type="submission" date="2016-06" db="EMBL/GenBank/DDBJ databases">
        <authorList>
            <person name="Varghese N."/>
            <person name="Submissions Spin"/>
        </authorList>
    </citation>
    <scope>NUCLEOTIDE SEQUENCE [LARGE SCALE GENOMIC DNA]</scope>
    <source>
        <strain evidence="2">DSM 45431</strain>
    </source>
</reference>
<sequence length="161" mass="18017">MALFRSATVPGVTSGRPTLIAIDHDDYYAEHVGHTADGRQFFLTTPFVPADPEAGEGDEFVARFLFDSAGHLLEATIDAFGPRHLMDREARRRTYEARLAQLGPVTFGRIEVAPFEVQRSGTTFGLIPRPPEEDGESWWVELHPGNYMAFTEPWDSGEYDT</sequence>
<dbReference type="Proteomes" id="UP000199413">
    <property type="component" value="Unassembled WGS sequence"/>
</dbReference>
<accession>A0A1C6SVB1</accession>
<name>A0A1C6SVB1_9ACTN</name>
<evidence type="ECO:0000313" key="2">
    <source>
        <dbReference type="Proteomes" id="UP000199413"/>
    </source>
</evidence>
<gene>
    <name evidence="1" type="ORF">GA0070624_4745</name>
</gene>